<feature type="compositionally biased region" description="Pro residues" evidence="1">
    <location>
        <begin position="66"/>
        <end position="81"/>
    </location>
</feature>
<evidence type="ECO:0000313" key="3">
    <source>
        <dbReference type="EMBL" id="PFH45108.1"/>
    </source>
</evidence>
<feature type="chain" id="PRO_5012676499" evidence="2">
    <location>
        <begin position="21"/>
        <end position="107"/>
    </location>
</feature>
<evidence type="ECO:0000256" key="1">
    <source>
        <dbReference type="SAM" id="MobiDB-lite"/>
    </source>
</evidence>
<feature type="non-terminal residue" evidence="3">
    <location>
        <position position="107"/>
    </location>
</feature>
<reference evidence="3 4" key="1">
    <citation type="submission" date="2014-02" db="EMBL/GenBank/DDBJ databases">
        <title>Transposable element dynamics among asymbiotic and ectomycorrhizal Amanita fungi.</title>
        <authorList>
            <consortium name="DOE Joint Genome Institute"/>
            <person name="Hess J."/>
            <person name="Skrede I."/>
            <person name="Wolfe B."/>
            <person name="LaButti K."/>
            <person name="Ohm R.A."/>
            <person name="Grigoriev I.V."/>
            <person name="Pringle A."/>
        </authorList>
    </citation>
    <scope>NUCLEOTIDE SEQUENCE [LARGE SCALE GENOMIC DNA]</scope>
    <source>
        <strain evidence="3 4">SKay4041</strain>
    </source>
</reference>
<feature type="compositionally biased region" description="Pro residues" evidence="1">
    <location>
        <begin position="89"/>
        <end position="98"/>
    </location>
</feature>
<sequence length="107" mass="11717">MRIHSTTFIGIVTFILCATAAPVMKDTGIHETHGYSGSSAIMHINDHTLQHRYVASELEPTRAHEPPGPPPPPLPPRPQAHPPLEHPSNKPPPLPPRRNLPLAYSPL</sequence>
<accession>A0A2A9N715</accession>
<dbReference type="EMBL" id="KZ302559">
    <property type="protein sequence ID" value="PFH45108.1"/>
    <property type="molecule type" value="Genomic_DNA"/>
</dbReference>
<feature type="signal peptide" evidence="2">
    <location>
        <begin position="1"/>
        <end position="20"/>
    </location>
</feature>
<organism evidence="3 4">
    <name type="scientific">Amanita thiersii Skay4041</name>
    <dbReference type="NCBI Taxonomy" id="703135"/>
    <lineage>
        <taxon>Eukaryota</taxon>
        <taxon>Fungi</taxon>
        <taxon>Dikarya</taxon>
        <taxon>Basidiomycota</taxon>
        <taxon>Agaricomycotina</taxon>
        <taxon>Agaricomycetes</taxon>
        <taxon>Agaricomycetidae</taxon>
        <taxon>Agaricales</taxon>
        <taxon>Pluteineae</taxon>
        <taxon>Amanitaceae</taxon>
        <taxon>Amanita</taxon>
    </lineage>
</organism>
<dbReference type="AlphaFoldDB" id="A0A2A9N715"/>
<keyword evidence="2" id="KW-0732">Signal</keyword>
<keyword evidence="4" id="KW-1185">Reference proteome</keyword>
<dbReference type="Proteomes" id="UP000242287">
    <property type="component" value="Unassembled WGS sequence"/>
</dbReference>
<evidence type="ECO:0000313" key="4">
    <source>
        <dbReference type="Proteomes" id="UP000242287"/>
    </source>
</evidence>
<name>A0A2A9N715_9AGAR</name>
<feature type="region of interest" description="Disordered" evidence="1">
    <location>
        <begin position="54"/>
        <end position="107"/>
    </location>
</feature>
<gene>
    <name evidence="3" type="ORF">AMATHDRAFT_71989</name>
</gene>
<evidence type="ECO:0000256" key="2">
    <source>
        <dbReference type="SAM" id="SignalP"/>
    </source>
</evidence>
<protein>
    <submittedName>
        <fullName evidence="3">Uncharacterized protein</fullName>
    </submittedName>
</protein>
<proteinExistence type="predicted"/>